<keyword evidence="1" id="KW-0238">DNA-binding</keyword>
<dbReference type="InterPro" id="IPR001387">
    <property type="entry name" value="Cro/C1-type_HTH"/>
</dbReference>
<accession>A0A942YH42</accession>
<dbReference type="CDD" id="cd00093">
    <property type="entry name" value="HTH_XRE"/>
    <property type="match status" value="1"/>
</dbReference>
<keyword evidence="4" id="KW-1185">Reference proteome</keyword>
<dbReference type="PROSITE" id="PS50943">
    <property type="entry name" value="HTH_CROC1"/>
    <property type="match status" value="1"/>
</dbReference>
<gene>
    <name evidence="3" type="ORF">KHA97_09960</name>
</gene>
<dbReference type="Pfam" id="PF01381">
    <property type="entry name" value="HTH_3"/>
    <property type="match status" value="1"/>
</dbReference>
<dbReference type="EMBL" id="JAGYPG010000002">
    <property type="protein sequence ID" value="MBS4195379.1"/>
    <property type="molecule type" value="Genomic_DNA"/>
</dbReference>
<dbReference type="GO" id="GO:0003677">
    <property type="term" value="F:DNA binding"/>
    <property type="evidence" value="ECO:0007669"/>
    <property type="project" value="UniProtKB-KW"/>
</dbReference>
<dbReference type="PANTHER" id="PTHR46558">
    <property type="entry name" value="TRACRIPTIONAL REGULATORY PROTEIN-RELATED-RELATED"/>
    <property type="match status" value="1"/>
</dbReference>
<dbReference type="Proteomes" id="UP000681414">
    <property type="component" value="Unassembled WGS sequence"/>
</dbReference>
<organism evidence="3 4">
    <name type="scientific">Lederbergia citri</name>
    <dbReference type="NCBI Taxonomy" id="2833580"/>
    <lineage>
        <taxon>Bacteria</taxon>
        <taxon>Bacillati</taxon>
        <taxon>Bacillota</taxon>
        <taxon>Bacilli</taxon>
        <taxon>Bacillales</taxon>
        <taxon>Bacillaceae</taxon>
        <taxon>Lederbergia</taxon>
    </lineage>
</organism>
<dbReference type="Gene3D" id="1.10.260.40">
    <property type="entry name" value="lambda repressor-like DNA-binding domains"/>
    <property type="match status" value="1"/>
</dbReference>
<dbReference type="SUPFAM" id="SSF47413">
    <property type="entry name" value="lambda repressor-like DNA-binding domains"/>
    <property type="match status" value="1"/>
</dbReference>
<evidence type="ECO:0000256" key="1">
    <source>
        <dbReference type="ARBA" id="ARBA00023125"/>
    </source>
</evidence>
<dbReference type="SMART" id="SM00530">
    <property type="entry name" value="HTH_XRE"/>
    <property type="match status" value="1"/>
</dbReference>
<sequence>MEVTLRCNLRRLRESKGYSQKQLAEIVGINRGNISKYENNEAYMNVITMARFAAVLGCTLDDLYDYVTSAGEV</sequence>
<reference evidence="3 4" key="1">
    <citation type="submission" date="2021-05" db="EMBL/GenBank/DDBJ databases">
        <title>Novel Bacillus species.</title>
        <authorList>
            <person name="Liu G."/>
        </authorList>
    </citation>
    <scope>NUCLEOTIDE SEQUENCE [LARGE SCALE GENOMIC DNA]</scope>
    <source>
        <strain evidence="4">FJAT-49780</strain>
    </source>
</reference>
<protein>
    <submittedName>
        <fullName evidence="3">Helix-turn-helix transcriptional regulator</fullName>
    </submittedName>
</protein>
<feature type="domain" description="HTH cro/C1-type" evidence="2">
    <location>
        <begin position="9"/>
        <end position="63"/>
    </location>
</feature>
<dbReference type="RefSeq" id="WP_213124601.1">
    <property type="nucleotide sequence ID" value="NZ_JAGYPG010000002.1"/>
</dbReference>
<evidence type="ECO:0000313" key="3">
    <source>
        <dbReference type="EMBL" id="MBS4195379.1"/>
    </source>
</evidence>
<evidence type="ECO:0000313" key="4">
    <source>
        <dbReference type="Proteomes" id="UP000681414"/>
    </source>
</evidence>
<name>A0A942YH42_9BACI</name>
<dbReference type="PANTHER" id="PTHR46558:SF4">
    <property type="entry name" value="DNA-BIDING PHAGE PROTEIN"/>
    <property type="match status" value="1"/>
</dbReference>
<proteinExistence type="predicted"/>
<dbReference type="AlphaFoldDB" id="A0A942YH42"/>
<comment type="caution">
    <text evidence="3">The sequence shown here is derived from an EMBL/GenBank/DDBJ whole genome shotgun (WGS) entry which is preliminary data.</text>
</comment>
<evidence type="ECO:0000259" key="2">
    <source>
        <dbReference type="PROSITE" id="PS50943"/>
    </source>
</evidence>
<dbReference type="InterPro" id="IPR010982">
    <property type="entry name" value="Lambda_DNA-bd_dom_sf"/>
</dbReference>